<organism evidence="3 4">
    <name type="scientific">Lasallia pustulata</name>
    <dbReference type="NCBI Taxonomy" id="136370"/>
    <lineage>
        <taxon>Eukaryota</taxon>
        <taxon>Fungi</taxon>
        <taxon>Dikarya</taxon>
        <taxon>Ascomycota</taxon>
        <taxon>Pezizomycotina</taxon>
        <taxon>Lecanoromycetes</taxon>
        <taxon>OSLEUM clade</taxon>
        <taxon>Umbilicariomycetidae</taxon>
        <taxon>Umbilicariales</taxon>
        <taxon>Umbilicariaceae</taxon>
        <taxon>Lasallia</taxon>
    </lineage>
</organism>
<dbReference type="Proteomes" id="UP000324767">
    <property type="component" value="Unassembled WGS sequence"/>
</dbReference>
<dbReference type="InterPro" id="IPR021460">
    <property type="entry name" value="DUF3112"/>
</dbReference>
<feature type="transmembrane region" description="Helical" evidence="2">
    <location>
        <begin position="43"/>
        <end position="63"/>
    </location>
</feature>
<evidence type="ECO:0000256" key="2">
    <source>
        <dbReference type="SAM" id="Phobius"/>
    </source>
</evidence>
<feature type="compositionally biased region" description="Low complexity" evidence="1">
    <location>
        <begin position="7"/>
        <end position="23"/>
    </location>
</feature>
<feature type="transmembrane region" description="Helical" evidence="2">
    <location>
        <begin position="267"/>
        <end position="287"/>
    </location>
</feature>
<dbReference type="AlphaFoldDB" id="A0A5M8PQ69"/>
<evidence type="ECO:0000313" key="3">
    <source>
        <dbReference type="EMBL" id="KAA6411660.1"/>
    </source>
</evidence>
<keyword evidence="2" id="KW-1133">Transmembrane helix</keyword>
<accession>A0A5M8PQ69</accession>
<dbReference type="OrthoDB" id="3357002at2759"/>
<feature type="transmembrane region" description="Helical" evidence="2">
    <location>
        <begin position="103"/>
        <end position="128"/>
    </location>
</feature>
<evidence type="ECO:0000256" key="1">
    <source>
        <dbReference type="SAM" id="MobiDB-lite"/>
    </source>
</evidence>
<feature type="transmembrane region" description="Helical" evidence="2">
    <location>
        <begin position="229"/>
        <end position="247"/>
    </location>
</feature>
<protein>
    <submittedName>
        <fullName evidence="3">Uncharacterized protein</fullName>
    </submittedName>
</protein>
<dbReference type="EMBL" id="VXIT01000007">
    <property type="protein sequence ID" value="KAA6411660.1"/>
    <property type="molecule type" value="Genomic_DNA"/>
</dbReference>
<sequence>MGLSSLSGRQDAQSGSSQSQQHGPPYAPTNASLGGLPTVKLDVPITSVFLGLFLLGAIGHMTVFQVNRKHGHNFVISGAMFGFCMARSVACIMRIVWANRPRSVPIALAASIFVLVGSVIGFIVNLNFAHRIIRALNPKVGWHPALKLTFIFIYCLVGISIALLVSFTVASFYTLDPAKRRNTRDVQLYGSTVFAVVAFLPIPTVLVALATGPKTGRENFGVGTIRSKIILLFYGATLLALGAWFRAGTNYLTPRPASRPRPDQSKACFYVFYFTVEILVIWTYLIFRIDQRYHVPDGSRGPGDYSKSVFYEMETAKTGMRGRNYSFTSSLQPICEGPVIY</sequence>
<feature type="transmembrane region" description="Helical" evidence="2">
    <location>
        <begin position="186"/>
        <end position="209"/>
    </location>
</feature>
<feature type="transmembrane region" description="Helical" evidence="2">
    <location>
        <begin position="75"/>
        <end position="97"/>
    </location>
</feature>
<keyword evidence="2" id="KW-0812">Transmembrane</keyword>
<feature type="region of interest" description="Disordered" evidence="1">
    <location>
        <begin position="1"/>
        <end position="27"/>
    </location>
</feature>
<feature type="transmembrane region" description="Helical" evidence="2">
    <location>
        <begin position="148"/>
        <end position="174"/>
    </location>
</feature>
<name>A0A5M8PQ69_9LECA</name>
<gene>
    <name evidence="3" type="ORF">FRX48_04941</name>
</gene>
<dbReference type="PANTHER" id="PTHR35184">
    <property type="entry name" value="YALI0C10208P"/>
    <property type="match status" value="1"/>
</dbReference>
<dbReference type="Pfam" id="PF11309">
    <property type="entry name" value="DUF3112"/>
    <property type="match status" value="1"/>
</dbReference>
<keyword evidence="2" id="KW-0472">Membrane</keyword>
<reference evidence="3 4" key="1">
    <citation type="submission" date="2019-09" db="EMBL/GenBank/DDBJ databases">
        <title>The hologenome of the rock-dwelling lichen Lasallia pustulata.</title>
        <authorList>
            <person name="Greshake Tzovaras B."/>
            <person name="Segers F."/>
            <person name="Bicker A."/>
            <person name="Dal Grande F."/>
            <person name="Otte J."/>
            <person name="Hankeln T."/>
            <person name="Schmitt I."/>
            <person name="Ebersberger I."/>
        </authorList>
    </citation>
    <scope>NUCLEOTIDE SEQUENCE [LARGE SCALE GENOMIC DNA]</scope>
    <source>
        <strain evidence="3">A1-1</strain>
    </source>
</reference>
<proteinExistence type="predicted"/>
<comment type="caution">
    <text evidence="3">The sequence shown here is derived from an EMBL/GenBank/DDBJ whole genome shotgun (WGS) entry which is preliminary data.</text>
</comment>
<evidence type="ECO:0000313" key="4">
    <source>
        <dbReference type="Proteomes" id="UP000324767"/>
    </source>
</evidence>
<dbReference type="PANTHER" id="PTHR35184:SF1">
    <property type="entry name" value="INTEGRAL MEMBRANE PROTEIN"/>
    <property type="match status" value="1"/>
</dbReference>